<dbReference type="EMBL" id="FOSQ01000014">
    <property type="protein sequence ID" value="SFL01561.1"/>
    <property type="molecule type" value="Genomic_DNA"/>
</dbReference>
<proteinExistence type="predicted"/>
<dbReference type="PANTHER" id="PTHR40267:SF1">
    <property type="entry name" value="BLR3294 PROTEIN"/>
    <property type="match status" value="1"/>
</dbReference>
<dbReference type="InterPro" id="IPR053714">
    <property type="entry name" value="Iso_Racemase_Enz_sf"/>
</dbReference>
<organism evidence="1 2">
    <name type="scientific">Falsiroseomonas stagni DSM 19981</name>
    <dbReference type="NCBI Taxonomy" id="1123062"/>
    <lineage>
        <taxon>Bacteria</taxon>
        <taxon>Pseudomonadati</taxon>
        <taxon>Pseudomonadota</taxon>
        <taxon>Alphaproteobacteria</taxon>
        <taxon>Acetobacterales</taxon>
        <taxon>Roseomonadaceae</taxon>
        <taxon>Falsiroseomonas</taxon>
    </lineage>
</organism>
<reference evidence="1 2" key="1">
    <citation type="submission" date="2016-10" db="EMBL/GenBank/DDBJ databases">
        <authorList>
            <person name="de Groot N.N."/>
        </authorList>
    </citation>
    <scope>NUCLEOTIDE SEQUENCE [LARGE SCALE GENOMIC DNA]</scope>
    <source>
        <strain evidence="1 2">DSM 19981</strain>
    </source>
</reference>
<accession>A0A1I4EBK3</accession>
<dbReference type="Gene3D" id="3.40.50.12500">
    <property type="match status" value="1"/>
</dbReference>
<evidence type="ECO:0000313" key="1">
    <source>
        <dbReference type="EMBL" id="SFL01561.1"/>
    </source>
</evidence>
<dbReference type="STRING" id="1123062.SAMN02745775_114115"/>
<keyword evidence="1" id="KW-0413">Isomerase</keyword>
<dbReference type="GO" id="GO:0016853">
    <property type="term" value="F:isomerase activity"/>
    <property type="evidence" value="ECO:0007669"/>
    <property type="project" value="UniProtKB-KW"/>
</dbReference>
<dbReference type="InterPro" id="IPR026286">
    <property type="entry name" value="MaiA/AMDase"/>
</dbReference>
<sequence>MHHNLSTRAKLGLIVPPNNTVNEAEWQSALPPGVSLHTTRMRLNPLARAPEEMAKLRADLRDAAALVAEASVDVVAFGCTAPSAVNPRREMEAMMEEAAGRPGATAGAAMADALIAVGGRRIVLLSPFSENVTKHEAAFLAGEGIEVIAIASLGHQTYAPGRKLGIHLIGPEEIRAALAPLPVAEADAVMLSGTNLVTFPIIEALEAEIGRPVISSNQALLWSALRRAGITDRLKLGRLFDV</sequence>
<dbReference type="Pfam" id="PF17645">
    <property type="entry name" value="Amdase"/>
    <property type="match status" value="1"/>
</dbReference>
<dbReference type="Proteomes" id="UP000199473">
    <property type="component" value="Unassembled WGS sequence"/>
</dbReference>
<evidence type="ECO:0000313" key="2">
    <source>
        <dbReference type="Proteomes" id="UP000199473"/>
    </source>
</evidence>
<dbReference type="PANTHER" id="PTHR40267">
    <property type="entry name" value="BLR3294 PROTEIN"/>
    <property type="match status" value="1"/>
</dbReference>
<dbReference type="OrthoDB" id="9816064at2"/>
<dbReference type="AlphaFoldDB" id="A0A1I4EBK3"/>
<dbReference type="PIRSF" id="PIRSF015736">
    <property type="entry name" value="MI"/>
    <property type="match status" value="1"/>
</dbReference>
<keyword evidence="2" id="KW-1185">Reference proteome</keyword>
<name>A0A1I4EBK3_9PROT</name>
<dbReference type="RefSeq" id="WP_092962683.1">
    <property type="nucleotide sequence ID" value="NZ_FOSQ01000014.1"/>
</dbReference>
<protein>
    <submittedName>
        <fullName evidence="1">Maleate isomerase</fullName>
    </submittedName>
</protein>
<gene>
    <name evidence="1" type="ORF">SAMN02745775_114115</name>
</gene>